<dbReference type="EMBL" id="NEVH01006703">
    <property type="protein sequence ID" value="PNF37350.1"/>
    <property type="molecule type" value="Genomic_DNA"/>
</dbReference>
<evidence type="ECO:0000313" key="2">
    <source>
        <dbReference type="EMBL" id="PNF37350.1"/>
    </source>
</evidence>
<keyword evidence="1" id="KW-0732">Signal</keyword>
<dbReference type="AlphaFoldDB" id="A0A2J7R938"/>
<sequence length="66" mass="7563">MASKKFVLLASVLLAVLFLSVADVSGAYEYDCSNYWCPPGEECYMHYLYCFRGECKYTPRCKKKAT</sequence>
<comment type="caution">
    <text evidence="2">The sequence shown here is derived from an EMBL/GenBank/DDBJ whole genome shotgun (WGS) entry which is preliminary data.</text>
</comment>
<keyword evidence="3" id="KW-1185">Reference proteome</keyword>
<feature type="signal peptide" evidence="1">
    <location>
        <begin position="1"/>
        <end position="26"/>
    </location>
</feature>
<feature type="chain" id="PRO_5014461091" evidence="1">
    <location>
        <begin position="27"/>
        <end position="66"/>
    </location>
</feature>
<organism evidence="2 3">
    <name type="scientific">Cryptotermes secundus</name>
    <dbReference type="NCBI Taxonomy" id="105785"/>
    <lineage>
        <taxon>Eukaryota</taxon>
        <taxon>Metazoa</taxon>
        <taxon>Ecdysozoa</taxon>
        <taxon>Arthropoda</taxon>
        <taxon>Hexapoda</taxon>
        <taxon>Insecta</taxon>
        <taxon>Pterygota</taxon>
        <taxon>Neoptera</taxon>
        <taxon>Polyneoptera</taxon>
        <taxon>Dictyoptera</taxon>
        <taxon>Blattodea</taxon>
        <taxon>Blattoidea</taxon>
        <taxon>Termitoidae</taxon>
        <taxon>Kalotermitidae</taxon>
        <taxon>Cryptotermitinae</taxon>
        <taxon>Cryptotermes</taxon>
    </lineage>
</organism>
<reference evidence="2 3" key="1">
    <citation type="submission" date="2017-12" db="EMBL/GenBank/DDBJ databases">
        <title>Hemimetabolous genomes reveal molecular basis of termite eusociality.</title>
        <authorList>
            <person name="Harrison M.C."/>
            <person name="Jongepier E."/>
            <person name="Robertson H.M."/>
            <person name="Arning N."/>
            <person name="Bitard-Feildel T."/>
            <person name="Chao H."/>
            <person name="Childers C.P."/>
            <person name="Dinh H."/>
            <person name="Doddapaneni H."/>
            <person name="Dugan S."/>
            <person name="Gowin J."/>
            <person name="Greiner C."/>
            <person name="Han Y."/>
            <person name="Hu H."/>
            <person name="Hughes D.S.T."/>
            <person name="Huylmans A.-K."/>
            <person name="Kemena C."/>
            <person name="Kremer L.P.M."/>
            <person name="Lee S.L."/>
            <person name="Lopez-Ezquerra A."/>
            <person name="Mallet L."/>
            <person name="Monroy-Kuhn J.M."/>
            <person name="Moser A."/>
            <person name="Murali S.C."/>
            <person name="Muzny D.M."/>
            <person name="Otani S."/>
            <person name="Piulachs M.-D."/>
            <person name="Poelchau M."/>
            <person name="Qu J."/>
            <person name="Schaub F."/>
            <person name="Wada-Katsumata A."/>
            <person name="Worley K.C."/>
            <person name="Xie Q."/>
            <person name="Ylla G."/>
            <person name="Poulsen M."/>
            <person name="Gibbs R.A."/>
            <person name="Schal C."/>
            <person name="Richards S."/>
            <person name="Belles X."/>
            <person name="Korb J."/>
            <person name="Bornberg-Bauer E."/>
        </authorList>
    </citation>
    <scope>NUCLEOTIDE SEQUENCE [LARGE SCALE GENOMIC DNA]</scope>
    <source>
        <tissue evidence="2">Whole body</tissue>
    </source>
</reference>
<name>A0A2J7R938_9NEOP</name>
<dbReference type="InParanoid" id="A0A2J7R938"/>
<dbReference type="Proteomes" id="UP000235965">
    <property type="component" value="Unassembled WGS sequence"/>
</dbReference>
<proteinExistence type="predicted"/>
<evidence type="ECO:0000256" key="1">
    <source>
        <dbReference type="SAM" id="SignalP"/>
    </source>
</evidence>
<gene>
    <name evidence="2" type="ORF">B7P43_G18221</name>
</gene>
<protein>
    <submittedName>
        <fullName evidence="2">Uncharacterized protein</fullName>
    </submittedName>
</protein>
<evidence type="ECO:0000313" key="3">
    <source>
        <dbReference type="Proteomes" id="UP000235965"/>
    </source>
</evidence>
<accession>A0A2J7R938</accession>